<evidence type="ECO:0000313" key="2">
    <source>
        <dbReference type="Proteomes" id="UP001234178"/>
    </source>
</evidence>
<organism evidence="1 2">
    <name type="scientific">Daphnia magna</name>
    <dbReference type="NCBI Taxonomy" id="35525"/>
    <lineage>
        <taxon>Eukaryota</taxon>
        <taxon>Metazoa</taxon>
        <taxon>Ecdysozoa</taxon>
        <taxon>Arthropoda</taxon>
        <taxon>Crustacea</taxon>
        <taxon>Branchiopoda</taxon>
        <taxon>Diplostraca</taxon>
        <taxon>Cladocera</taxon>
        <taxon>Anomopoda</taxon>
        <taxon>Daphniidae</taxon>
        <taxon>Daphnia</taxon>
    </lineage>
</organism>
<comment type="caution">
    <text evidence="1">The sequence shown here is derived from an EMBL/GenBank/DDBJ whole genome shotgun (WGS) entry which is preliminary data.</text>
</comment>
<accession>A0ABR0B238</accession>
<evidence type="ECO:0000313" key="1">
    <source>
        <dbReference type="EMBL" id="KAK4035763.1"/>
    </source>
</evidence>
<name>A0ABR0B238_9CRUS</name>
<reference evidence="1 2" key="1">
    <citation type="journal article" date="2023" name="Nucleic Acids Res.">
        <title>The hologenome of Daphnia magna reveals possible DNA methylation and microbiome-mediated evolution of the host genome.</title>
        <authorList>
            <person name="Chaturvedi A."/>
            <person name="Li X."/>
            <person name="Dhandapani V."/>
            <person name="Marshall H."/>
            <person name="Kissane S."/>
            <person name="Cuenca-Cambronero M."/>
            <person name="Asole G."/>
            <person name="Calvet F."/>
            <person name="Ruiz-Romero M."/>
            <person name="Marangio P."/>
            <person name="Guigo R."/>
            <person name="Rago D."/>
            <person name="Mirbahai L."/>
            <person name="Eastwood N."/>
            <person name="Colbourne J.K."/>
            <person name="Zhou J."/>
            <person name="Mallon E."/>
            <person name="Orsini L."/>
        </authorList>
    </citation>
    <scope>NUCLEOTIDE SEQUENCE [LARGE SCALE GENOMIC DNA]</scope>
    <source>
        <strain evidence="1">LRV0_1</strain>
    </source>
</reference>
<sequence length="134" mass="15714">MSENCEADEEQGRSGRELFFCRLHNFSPYGRYPYVIRRFINHFRLQTKSISLISSVSSSAFHTPLALFTCFHNIITQGTLLKTRFRAGRVDLLDFTTTFTRDHHHIIYINKQMTGTKRSSWNLGVFCENPAKWF</sequence>
<proteinExistence type="predicted"/>
<gene>
    <name evidence="1" type="ORF">OUZ56_027846</name>
</gene>
<keyword evidence="2" id="KW-1185">Reference proteome</keyword>
<dbReference type="Proteomes" id="UP001234178">
    <property type="component" value="Unassembled WGS sequence"/>
</dbReference>
<protein>
    <submittedName>
        <fullName evidence="1">Uncharacterized protein</fullName>
    </submittedName>
</protein>
<dbReference type="EMBL" id="JAOYFB010000040">
    <property type="protein sequence ID" value="KAK4035763.1"/>
    <property type="molecule type" value="Genomic_DNA"/>
</dbReference>